<dbReference type="RefSeq" id="WP_162671478.1">
    <property type="nucleotide sequence ID" value="NZ_LR593886.1"/>
</dbReference>
<evidence type="ECO:0000313" key="3">
    <source>
        <dbReference type="Proteomes" id="UP000464178"/>
    </source>
</evidence>
<accession>A0A6P2DAY6</accession>
<dbReference type="KEGG" id="gms:SOIL9_04020"/>
<sequence>MPRAALVAFAVFALVAPARADRVAPIASPVQRALRSPVVVVGKVTSIEKETVDAPLYPGSTNKVAHKIAVVKVETGLAGAENLTHIKIGFVTPAAGLRRGPDNPELKEGQEWLFFVTKHSDNGFYSIPYLTPPIEAKAADYKAQVESVKKALAAIADPAKAMKAEKAEDRYNAAVAIVYNLRSVPEGTRGEIEQVPLTAEESRPLLKALTEGKWKSEIASQAFNGFSVFSMLGLEEADGWKQPEPQAGQEFVEQTREAFAKWLDGPGKDYRIKKIVPKK</sequence>
<protein>
    <submittedName>
        <fullName evidence="2">Uncharacterized protein</fullName>
    </submittedName>
</protein>
<evidence type="ECO:0000313" key="2">
    <source>
        <dbReference type="EMBL" id="VTR98067.1"/>
    </source>
</evidence>
<feature type="chain" id="PRO_5026942096" evidence="1">
    <location>
        <begin position="21"/>
        <end position="279"/>
    </location>
</feature>
<reference evidence="2 3" key="1">
    <citation type="submission" date="2019-05" db="EMBL/GenBank/DDBJ databases">
        <authorList>
            <consortium name="Science for Life Laboratories"/>
        </authorList>
    </citation>
    <scope>NUCLEOTIDE SEQUENCE [LARGE SCALE GENOMIC DNA]</scope>
    <source>
        <strain evidence="2">Soil9</strain>
    </source>
</reference>
<dbReference type="Proteomes" id="UP000464178">
    <property type="component" value="Chromosome"/>
</dbReference>
<organism evidence="2 3">
    <name type="scientific">Gemmata massiliana</name>
    <dbReference type="NCBI Taxonomy" id="1210884"/>
    <lineage>
        <taxon>Bacteria</taxon>
        <taxon>Pseudomonadati</taxon>
        <taxon>Planctomycetota</taxon>
        <taxon>Planctomycetia</taxon>
        <taxon>Gemmatales</taxon>
        <taxon>Gemmataceae</taxon>
        <taxon>Gemmata</taxon>
    </lineage>
</organism>
<feature type="signal peptide" evidence="1">
    <location>
        <begin position="1"/>
        <end position="20"/>
    </location>
</feature>
<keyword evidence="1" id="KW-0732">Signal</keyword>
<gene>
    <name evidence="2" type="ORF">SOIL9_04020</name>
</gene>
<name>A0A6P2DAY6_9BACT</name>
<evidence type="ECO:0000256" key="1">
    <source>
        <dbReference type="SAM" id="SignalP"/>
    </source>
</evidence>
<dbReference type="AlphaFoldDB" id="A0A6P2DAY6"/>
<keyword evidence="3" id="KW-1185">Reference proteome</keyword>
<proteinExistence type="predicted"/>
<dbReference type="EMBL" id="LR593886">
    <property type="protein sequence ID" value="VTR98067.1"/>
    <property type="molecule type" value="Genomic_DNA"/>
</dbReference>